<evidence type="ECO:0000313" key="10">
    <source>
        <dbReference type="Proteomes" id="UP001303324"/>
    </source>
</evidence>
<keyword evidence="4" id="KW-0143">Chaperone</keyword>
<name>A0ABY9VFY5_9BACI</name>
<keyword evidence="2" id="KW-0963">Cytoplasm</keyword>
<evidence type="ECO:0000256" key="6">
    <source>
        <dbReference type="ARBA" id="ARBA00093785"/>
    </source>
</evidence>
<evidence type="ECO:0000256" key="8">
    <source>
        <dbReference type="SAM" id="Coils"/>
    </source>
</evidence>
<comment type="similarity">
    <text evidence="6">Belongs to the bacillales FliT family.</text>
</comment>
<evidence type="ECO:0000256" key="1">
    <source>
        <dbReference type="ARBA" id="ARBA00004514"/>
    </source>
</evidence>
<reference evidence="9 10" key="1">
    <citation type="submission" date="2023-09" db="EMBL/GenBank/DDBJ databases">
        <title>Microbial mechanism of fulvic acid promoting antimony reduction mineralization in rice fields.</title>
        <authorList>
            <person name="Chen G."/>
            <person name="Lan J."/>
        </authorList>
    </citation>
    <scope>NUCLEOTIDE SEQUENCE [LARGE SCALE GENOMIC DNA]</scope>
    <source>
        <strain evidence="9 10">PS1</strain>
    </source>
</reference>
<keyword evidence="9" id="KW-0969">Cilium</keyword>
<dbReference type="InterPro" id="IPR008622">
    <property type="entry name" value="FliT"/>
</dbReference>
<keyword evidence="10" id="KW-1185">Reference proteome</keyword>
<evidence type="ECO:0000256" key="7">
    <source>
        <dbReference type="ARBA" id="ARBA00093797"/>
    </source>
</evidence>
<organism evidence="9 10">
    <name type="scientific">Mesobacillus jeotgali</name>
    <dbReference type="NCBI Taxonomy" id="129985"/>
    <lineage>
        <taxon>Bacteria</taxon>
        <taxon>Bacillati</taxon>
        <taxon>Bacillota</taxon>
        <taxon>Bacilli</taxon>
        <taxon>Bacillales</taxon>
        <taxon>Bacillaceae</taxon>
        <taxon>Mesobacillus</taxon>
    </lineage>
</organism>
<sequence length="114" mass="13247">MSAVKEFLQLTDQLIQLLESSEGDRDNKIAQAEQLLEKRELLMEEILPPYTPEETELGKRLVQMNRRVSQLLLAEKISIQKDIKGLQIKKESNSKYVNTYQSLASDGMFYDKRK</sequence>
<accession>A0ABY9VFY5</accession>
<feature type="coiled-coil region" evidence="8">
    <location>
        <begin position="18"/>
        <end position="45"/>
    </location>
</feature>
<evidence type="ECO:0000256" key="3">
    <source>
        <dbReference type="ARBA" id="ARBA00022795"/>
    </source>
</evidence>
<keyword evidence="9" id="KW-0282">Flagellum</keyword>
<proteinExistence type="inferred from homology"/>
<comment type="subcellular location">
    <subcellularLocation>
        <location evidence="1">Cytoplasm</location>
        <location evidence="1">Cytosol</location>
    </subcellularLocation>
</comment>
<dbReference type="Pfam" id="PF05400">
    <property type="entry name" value="FliT"/>
    <property type="match status" value="1"/>
</dbReference>
<keyword evidence="8" id="KW-0175">Coiled coil</keyword>
<dbReference type="RefSeq" id="WP_311072711.1">
    <property type="nucleotide sequence ID" value="NZ_CP134494.1"/>
</dbReference>
<protein>
    <recommendedName>
        <fullName evidence="7">Flagellar protein FliT</fullName>
    </recommendedName>
</protein>
<evidence type="ECO:0000313" key="9">
    <source>
        <dbReference type="EMBL" id="WNF22605.1"/>
    </source>
</evidence>
<comment type="function">
    <text evidence="5">May act as an export chaperone for the filament capping protein FliD.</text>
</comment>
<evidence type="ECO:0000256" key="4">
    <source>
        <dbReference type="ARBA" id="ARBA00023186"/>
    </source>
</evidence>
<keyword evidence="3" id="KW-1005">Bacterial flagellum biogenesis</keyword>
<gene>
    <name evidence="9" type="ORF">RH061_21020</name>
</gene>
<evidence type="ECO:0000256" key="5">
    <source>
        <dbReference type="ARBA" id="ARBA00093765"/>
    </source>
</evidence>
<evidence type="ECO:0000256" key="2">
    <source>
        <dbReference type="ARBA" id="ARBA00022490"/>
    </source>
</evidence>
<dbReference type="EMBL" id="CP134494">
    <property type="protein sequence ID" value="WNF22605.1"/>
    <property type="molecule type" value="Genomic_DNA"/>
</dbReference>
<dbReference type="Proteomes" id="UP001303324">
    <property type="component" value="Chromosome"/>
</dbReference>
<keyword evidence="9" id="KW-0966">Cell projection</keyword>